<sequence length="348" mass="39632" precursor="true">MQSRRTCLTLLIALFSCSALQAAETPPSVWPGFQTSPWFDEQISYLSIEPEVRLIIVAPRPERIVPGNPSRVILFATPNGSTIEQTLGCQQQEGRDWHFDIQHIAAQHRKWQSLNQRENLILVCLEAEGLSWPRWRARHPDNPKRIRTVVNSIMEAIPLKESQLTLACHSGGGSFLWGFLNGSAEIPDQVDRFVFLDANYSFSEKDQHGKKFLNWLKGCKQRRLVVLAYDDRNVLYRGKKVVSPTGGTYRATHRMLERFKRDLKFSESSAGDYVTYAALEDQVYLLIHGNPQNKILHTRLVGEMNGYLYAVTLGTPEGKQGRLPGPPRTYSKWVQPEPFTQPETENSP</sequence>
<keyword evidence="2" id="KW-0732">Signal</keyword>
<feature type="chain" id="PRO_5021708680" description="Alpha/beta hydrolase family protein" evidence="2">
    <location>
        <begin position="23"/>
        <end position="348"/>
    </location>
</feature>
<dbReference type="OrthoDB" id="262081at2"/>
<organism evidence="3 4">
    <name type="scientific">Gimesia alba</name>
    <dbReference type="NCBI Taxonomy" id="2527973"/>
    <lineage>
        <taxon>Bacteria</taxon>
        <taxon>Pseudomonadati</taxon>
        <taxon>Planctomycetota</taxon>
        <taxon>Planctomycetia</taxon>
        <taxon>Planctomycetales</taxon>
        <taxon>Planctomycetaceae</taxon>
        <taxon>Gimesia</taxon>
    </lineage>
</organism>
<dbReference type="Proteomes" id="UP000317171">
    <property type="component" value="Chromosome"/>
</dbReference>
<dbReference type="KEGG" id="gaz:Pan241w_48020"/>
<dbReference type="PROSITE" id="PS51257">
    <property type="entry name" value="PROKAR_LIPOPROTEIN"/>
    <property type="match status" value="1"/>
</dbReference>
<dbReference type="AlphaFoldDB" id="A0A517RLD9"/>
<keyword evidence="4" id="KW-1185">Reference proteome</keyword>
<dbReference type="SUPFAM" id="SSF53474">
    <property type="entry name" value="alpha/beta-Hydrolases"/>
    <property type="match status" value="1"/>
</dbReference>
<evidence type="ECO:0000313" key="3">
    <source>
        <dbReference type="EMBL" id="QDT44687.1"/>
    </source>
</evidence>
<proteinExistence type="predicted"/>
<accession>A0A517RLD9</accession>
<name>A0A517RLD9_9PLAN</name>
<dbReference type="EMBL" id="CP036269">
    <property type="protein sequence ID" value="QDT44687.1"/>
    <property type="molecule type" value="Genomic_DNA"/>
</dbReference>
<reference evidence="3 4" key="1">
    <citation type="submission" date="2019-02" db="EMBL/GenBank/DDBJ databases">
        <title>Deep-cultivation of Planctomycetes and their phenomic and genomic characterization uncovers novel biology.</title>
        <authorList>
            <person name="Wiegand S."/>
            <person name="Jogler M."/>
            <person name="Boedeker C."/>
            <person name="Pinto D."/>
            <person name="Vollmers J."/>
            <person name="Rivas-Marin E."/>
            <person name="Kohn T."/>
            <person name="Peeters S.H."/>
            <person name="Heuer A."/>
            <person name="Rast P."/>
            <person name="Oberbeckmann S."/>
            <person name="Bunk B."/>
            <person name="Jeske O."/>
            <person name="Meyerdierks A."/>
            <person name="Storesund J.E."/>
            <person name="Kallscheuer N."/>
            <person name="Luecker S."/>
            <person name="Lage O.M."/>
            <person name="Pohl T."/>
            <person name="Merkel B.J."/>
            <person name="Hornburger P."/>
            <person name="Mueller R.-W."/>
            <person name="Bruemmer F."/>
            <person name="Labrenz M."/>
            <person name="Spormann A.M."/>
            <person name="Op den Camp H."/>
            <person name="Overmann J."/>
            <person name="Amann R."/>
            <person name="Jetten M.S.M."/>
            <person name="Mascher T."/>
            <person name="Medema M.H."/>
            <person name="Devos D.P."/>
            <person name="Kaster A.-K."/>
            <person name="Ovreas L."/>
            <person name="Rohde M."/>
            <person name="Galperin M.Y."/>
            <person name="Jogler C."/>
        </authorList>
    </citation>
    <scope>NUCLEOTIDE SEQUENCE [LARGE SCALE GENOMIC DNA]</scope>
    <source>
        <strain evidence="3 4">Pan241w</strain>
    </source>
</reference>
<evidence type="ECO:0008006" key="5">
    <source>
        <dbReference type="Google" id="ProtNLM"/>
    </source>
</evidence>
<dbReference type="RefSeq" id="WP_145220340.1">
    <property type="nucleotide sequence ID" value="NZ_CP036269.1"/>
</dbReference>
<evidence type="ECO:0000313" key="4">
    <source>
        <dbReference type="Proteomes" id="UP000317171"/>
    </source>
</evidence>
<evidence type="ECO:0000256" key="2">
    <source>
        <dbReference type="SAM" id="SignalP"/>
    </source>
</evidence>
<feature type="signal peptide" evidence="2">
    <location>
        <begin position="1"/>
        <end position="22"/>
    </location>
</feature>
<gene>
    <name evidence="3" type="ORF">Pan241w_48020</name>
</gene>
<protein>
    <recommendedName>
        <fullName evidence="5">Alpha/beta hydrolase family protein</fullName>
    </recommendedName>
</protein>
<feature type="region of interest" description="Disordered" evidence="1">
    <location>
        <begin position="318"/>
        <end position="348"/>
    </location>
</feature>
<evidence type="ECO:0000256" key="1">
    <source>
        <dbReference type="SAM" id="MobiDB-lite"/>
    </source>
</evidence>
<dbReference type="InterPro" id="IPR029058">
    <property type="entry name" value="AB_hydrolase_fold"/>
</dbReference>